<proteinExistence type="predicted"/>
<dbReference type="RefSeq" id="WP_101573587.1">
    <property type="nucleotide sequence ID" value="NZ_JACOOK010000002.1"/>
</dbReference>
<evidence type="ECO:0000259" key="3">
    <source>
        <dbReference type="Pfam" id="PF13505"/>
    </source>
</evidence>
<feature type="domain" description="Outer membrane protein beta-barrel" evidence="3">
    <location>
        <begin position="15"/>
        <end position="209"/>
    </location>
</feature>
<feature type="signal peptide" evidence="2">
    <location>
        <begin position="1"/>
        <end position="27"/>
    </location>
</feature>
<evidence type="ECO:0000313" key="4">
    <source>
        <dbReference type="EMBL" id="MBC5616438.1"/>
    </source>
</evidence>
<name>A0ABR7CL99_9BACT</name>
<dbReference type="Proteomes" id="UP000636891">
    <property type="component" value="Unassembled WGS sequence"/>
</dbReference>
<reference evidence="4 5" key="1">
    <citation type="submission" date="2020-08" db="EMBL/GenBank/DDBJ databases">
        <title>Genome public.</title>
        <authorList>
            <person name="Liu C."/>
            <person name="Sun Q."/>
        </authorList>
    </citation>
    <scope>NUCLEOTIDE SEQUENCE [LARGE SCALE GENOMIC DNA]</scope>
    <source>
        <strain evidence="4 5">New-7</strain>
    </source>
</reference>
<dbReference type="Gene3D" id="2.40.160.20">
    <property type="match status" value="1"/>
</dbReference>
<comment type="caution">
    <text evidence="4">The sequence shown here is derived from an EMBL/GenBank/DDBJ whole genome shotgun (WGS) entry which is preliminary data.</text>
</comment>
<gene>
    <name evidence="4" type="ORF">H8S08_05305</name>
</gene>
<dbReference type="Pfam" id="PF13505">
    <property type="entry name" value="OMP_b-brl"/>
    <property type="match status" value="1"/>
</dbReference>
<dbReference type="InterPro" id="IPR011250">
    <property type="entry name" value="OMP/PagP_B-barrel"/>
</dbReference>
<accession>A0ABR7CL99</accession>
<dbReference type="SUPFAM" id="SSF56925">
    <property type="entry name" value="OMPA-like"/>
    <property type="match status" value="1"/>
</dbReference>
<keyword evidence="1 2" id="KW-0732">Signal</keyword>
<keyword evidence="5" id="KW-1185">Reference proteome</keyword>
<protein>
    <submittedName>
        <fullName evidence="4">Outer membrane beta-barrel protein</fullName>
    </submittedName>
</protein>
<evidence type="ECO:0000313" key="5">
    <source>
        <dbReference type="Proteomes" id="UP000636891"/>
    </source>
</evidence>
<evidence type="ECO:0000256" key="1">
    <source>
        <dbReference type="ARBA" id="ARBA00022729"/>
    </source>
</evidence>
<organism evidence="4 5">
    <name type="scientific">Alistipes hominis</name>
    <dbReference type="NCBI Taxonomy" id="2763015"/>
    <lineage>
        <taxon>Bacteria</taxon>
        <taxon>Pseudomonadati</taxon>
        <taxon>Bacteroidota</taxon>
        <taxon>Bacteroidia</taxon>
        <taxon>Bacteroidales</taxon>
        <taxon>Rikenellaceae</taxon>
        <taxon>Alistipes</taxon>
    </lineage>
</organism>
<dbReference type="EMBL" id="JACOOK010000002">
    <property type="protein sequence ID" value="MBC5616438.1"/>
    <property type="molecule type" value="Genomic_DNA"/>
</dbReference>
<feature type="chain" id="PRO_5047130247" evidence="2">
    <location>
        <begin position="28"/>
        <end position="210"/>
    </location>
</feature>
<sequence length="210" mass="23420">MKNIKSKLTGWAAVAVAALLLPSVGRAQGNDNIYLNIDWQYNVPLGASFADKSSGWGMNFEGGYYFPNNFGVGAFIAYHTNNEYIPRQTFPVGETSTVTTDQQHSVFQLPFGATGRYRFLQTNVLEPYVALKLGANYARISSNFYILEAYEKTWGFYMSPEIGLNVRPFGASGFGFHFALYYSYATNSGTVLKYKTDQLNNFGFRIGVGF</sequence>
<evidence type="ECO:0000256" key="2">
    <source>
        <dbReference type="SAM" id="SignalP"/>
    </source>
</evidence>
<dbReference type="InterPro" id="IPR027385">
    <property type="entry name" value="Beta-barrel_OMP"/>
</dbReference>